<dbReference type="EMBL" id="CP144746">
    <property type="protein sequence ID" value="WVZ61095.1"/>
    <property type="molecule type" value="Genomic_DNA"/>
</dbReference>
<dbReference type="SUPFAM" id="SSF82679">
    <property type="entry name" value="N-utilization substance G protein NusG, N-terminal domain"/>
    <property type="match status" value="1"/>
</dbReference>
<dbReference type="PANTHER" id="PTHR30265:SF4">
    <property type="entry name" value="KOW MOTIF FAMILY PROTEIN, EXPRESSED"/>
    <property type="match status" value="1"/>
</dbReference>
<dbReference type="Pfam" id="PF00467">
    <property type="entry name" value="KOW"/>
    <property type="match status" value="1"/>
</dbReference>
<evidence type="ECO:0000259" key="6">
    <source>
        <dbReference type="SMART" id="SM00738"/>
    </source>
</evidence>
<feature type="region of interest" description="Disordered" evidence="5">
    <location>
        <begin position="33"/>
        <end position="57"/>
    </location>
</feature>
<protein>
    <recommendedName>
        <fullName evidence="10">NusG-like N-terminal domain-containing protein</fullName>
    </recommendedName>
</protein>
<dbReference type="InterPro" id="IPR014722">
    <property type="entry name" value="Rib_uL2_dom2"/>
</dbReference>
<name>A0AAQ3SUK0_PASNO</name>
<dbReference type="SUPFAM" id="SSF50104">
    <property type="entry name" value="Translation proteins SH3-like domain"/>
    <property type="match status" value="1"/>
</dbReference>
<evidence type="ECO:0000256" key="2">
    <source>
        <dbReference type="ARBA" id="ARBA00023015"/>
    </source>
</evidence>
<dbReference type="PANTHER" id="PTHR30265">
    <property type="entry name" value="RHO-INTERACTING TRANSCRIPTION TERMINATION FACTOR NUSG"/>
    <property type="match status" value="1"/>
</dbReference>
<dbReference type="SMART" id="SM00739">
    <property type="entry name" value="KOW"/>
    <property type="match status" value="1"/>
</dbReference>
<dbReference type="GO" id="GO:0006354">
    <property type="term" value="P:DNA-templated transcription elongation"/>
    <property type="evidence" value="ECO:0007669"/>
    <property type="project" value="InterPro"/>
</dbReference>
<feature type="domain" description="KOW" evidence="7">
    <location>
        <begin position="271"/>
        <end position="298"/>
    </location>
</feature>
<evidence type="ECO:0008006" key="10">
    <source>
        <dbReference type="Google" id="ProtNLM"/>
    </source>
</evidence>
<keyword evidence="1" id="KW-0889">Transcription antitermination</keyword>
<evidence type="ECO:0000313" key="9">
    <source>
        <dbReference type="Proteomes" id="UP001341281"/>
    </source>
</evidence>
<organism evidence="8 9">
    <name type="scientific">Paspalum notatum var. saurae</name>
    <dbReference type="NCBI Taxonomy" id="547442"/>
    <lineage>
        <taxon>Eukaryota</taxon>
        <taxon>Viridiplantae</taxon>
        <taxon>Streptophyta</taxon>
        <taxon>Embryophyta</taxon>
        <taxon>Tracheophyta</taxon>
        <taxon>Spermatophyta</taxon>
        <taxon>Magnoliopsida</taxon>
        <taxon>Liliopsida</taxon>
        <taxon>Poales</taxon>
        <taxon>Poaceae</taxon>
        <taxon>PACMAD clade</taxon>
        <taxon>Panicoideae</taxon>
        <taxon>Andropogonodae</taxon>
        <taxon>Paspaleae</taxon>
        <taxon>Paspalinae</taxon>
        <taxon>Paspalum</taxon>
    </lineage>
</organism>
<evidence type="ECO:0000256" key="5">
    <source>
        <dbReference type="SAM" id="MobiDB-lite"/>
    </source>
</evidence>
<dbReference type="InterPro" id="IPR008991">
    <property type="entry name" value="Translation_prot_SH3-like_sf"/>
</dbReference>
<evidence type="ECO:0000256" key="4">
    <source>
        <dbReference type="SAM" id="Coils"/>
    </source>
</evidence>
<feature type="domain" description="NusG-like N-terminal" evidence="6">
    <location>
        <begin position="100"/>
        <end position="216"/>
    </location>
</feature>
<keyword evidence="9" id="KW-1185">Reference proteome</keyword>
<dbReference type="Proteomes" id="UP001341281">
    <property type="component" value="Chromosome 02"/>
</dbReference>
<evidence type="ECO:0000256" key="1">
    <source>
        <dbReference type="ARBA" id="ARBA00022814"/>
    </source>
</evidence>
<feature type="region of interest" description="Disordered" evidence="5">
    <location>
        <begin position="517"/>
        <end position="557"/>
    </location>
</feature>
<accession>A0AAQ3SUK0</accession>
<dbReference type="AlphaFoldDB" id="A0AAQ3SUK0"/>
<dbReference type="Gene3D" id="2.30.30.30">
    <property type="match status" value="1"/>
</dbReference>
<proteinExistence type="predicted"/>
<dbReference type="InterPro" id="IPR006645">
    <property type="entry name" value="NGN-like_dom"/>
</dbReference>
<dbReference type="GO" id="GO:0031564">
    <property type="term" value="P:transcription antitermination"/>
    <property type="evidence" value="ECO:0007669"/>
    <property type="project" value="UniProtKB-KW"/>
</dbReference>
<dbReference type="SMART" id="SM00738">
    <property type="entry name" value="NGN"/>
    <property type="match status" value="1"/>
</dbReference>
<dbReference type="InterPro" id="IPR036735">
    <property type="entry name" value="NGN_dom_sf"/>
</dbReference>
<keyword evidence="3" id="KW-0804">Transcription</keyword>
<sequence length="817" mass="87286">MSSLAYPLLRLPCRCSLAAAPASRLPASVSLSASASADGGGELTARERRAQRREQRELRATDWKEEVQDRLIHEPARRRKKPPKRSWREDLNLDLLAELGPQWWLVRVSMAPGTDYVDHLTKAISRRYPEVPFKIYNPSIEVKRRLKSGAISVKSKPLHPGLVFLHCTLNKELHDYIRDTEGCYGFIGATVGSIKRQIKKPKPIPAEEVESIIREEKEEQEKVDREFEEMDNMGNIESFSKPVEESELMLMNKIKKQFKKSSAKGGTSHSAFAPGATVHILSGPFADFTGSILEVNRKNKKATVQLTLFGKESFVDLDFDQIEAVEVDDSDNPGAHDGAAPQPEPRRHRESNNHACAGARRRTGHALHVLRVELGAAAGLEVAGRQLQRERQQVQHPHGLGGAQELPVEGRPRVRAAVDHPPVLAVAEDGLLHARRQEGRELGGGVAAEGAGGQHAQQLRGLHPAHVAELRVPLPAERRGVQQRREGAVQVEGLVLEAAEEGAGNVRLQRVLGQLRRGDGDLGEGPGGRREVHPRAAHQVEEVPREGPRRGAGLLGAGREELGRRRAAVLLAAVELGGGVAAAAVAAGGGGGELLLEPVHLGLLGLELAPEVVERGLVGCHGLPQRRRGGVGARDVARGGGASEAVAEAREVSELGDDGGVGGAHLVGVPGAVRALERGVGAAHPRDGVEHLGHQLLRAARAVAGAPGRRGQLLLLLLALLPDLELLLLLPLLVLRPGGGRGPPALFAAGDGVGEVSEWVVVLLVLVAVHGVAEGVVAWEAVGEAGRRDAVDEVADGNRLARHSSDALPALPPSCLL</sequence>
<dbReference type="CDD" id="cd09890">
    <property type="entry name" value="NGN_plant"/>
    <property type="match status" value="1"/>
</dbReference>
<dbReference type="Gene3D" id="3.30.70.940">
    <property type="entry name" value="NusG, N-terminal domain"/>
    <property type="match status" value="1"/>
</dbReference>
<feature type="region of interest" description="Disordered" evidence="5">
    <location>
        <begin position="326"/>
        <end position="352"/>
    </location>
</feature>
<feature type="compositionally biased region" description="Basic and acidic residues" evidence="5">
    <location>
        <begin position="44"/>
        <end position="57"/>
    </location>
</feature>
<reference evidence="8 9" key="1">
    <citation type="submission" date="2024-02" db="EMBL/GenBank/DDBJ databases">
        <title>High-quality chromosome-scale genome assembly of Pensacola bahiagrass (Paspalum notatum Flugge var. saurae).</title>
        <authorList>
            <person name="Vega J.M."/>
            <person name="Podio M."/>
            <person name="Orjuela J."/>
            <person name="Siena L.A."/>
            <person name="Pessino S.C."/>
            <person name="Combes M.C."/>
            <person name="Mariac C."/>
            <person name="Albertini E."/>
            <person name="Pupilli F."/>
            <person name="Ortiz J.P.A."/>
            <person name="Leblanc O."/>
        </authorList>
    </citation>
    <scope>NUCLEOTIDE SEQUENCE [LARGE SCALE GENOMIC DNA]</scope>
    <source>
        <strain evidence="8">R1</strain>
        <tissue evidence="8">Leaf</tissue>
    </source>
</reference>
<dbReference type="InterPro" id="IPR043425">
    <property type="entry name" value="NusG-like"/>
</dbReference>
<evidence type="ECO:0000256" key="3">
    <source>
        <dbReference type="ARBA" id="ARBA00023163"/>
    </source>
</evidence>
<dbReference type="CDD" id="cd06091">
    <property type="entry name" value="KOW_NusG"/>
    <property type="match status" value="1"/>
</dbReference>
<keyword evidence="4" id="KW-0175">Coiled coil</keyword>
<dbReference type="InterPro" id="IPR005824">
    <property type="entry name" value="KOW"/>
</dbReference>
<feature type="coiled-coil region" evidence="4">
    <location>
        <begin position="206"/>
        <end position="233"/>
    </location>
</feature>
<feature type="compositionally biased region" description="Basic and acidic residues" evidence="5">
    <location>
        <begin position="527"/>
        <end position="549"/>
    </location>
</feature>
<evidence type="ECO:0000259" key="7">
    <source>
        <dbReference type="SMART" id="SM00739"/>
    </source>
</evidence>
<gene>
    <name evidence="8" type="ORF">U9M48_011019</name>
</gene>
<keyword evidence="2" id="KW-0805">Transcription regulation</keyword>
<dbReference type="Pfam" id="PF02357">
    <property type="entry name" value="NusG"/>
    <property type="match status" value="1"/>
</dbReference>
<evidence type="ECO:0000313" key="8">
    <source>
        <dbReference type="EMBL" id="WVZ61095.1"/>
    </source>
</evidence>